<sequence length="352" mass="36823">MGSGSLIVGVKVFLAQATRSVTQANLLGGAGNQAASHVTVSGPVNVLLVGTDGRPDQPADLGRADSIIVLHVPAGHDKAYLVSIPRDTLVQIPADPSNEYPGGQDKINAAFAFGSQDGGGVSGGIQLLARTIKSAYGITFDAAAVVNFAGFQQVAGVLGGVTMCVDEKTTSIHVGFTDSGQEALPFTQDANLQLSPVAGVTPQVYNPGCQHLSAWQALDFTRQRDLLANGDGDYGRQRHQQQFIKAVFKEVLSTGTITNPAKFSKVLDAIGKAMTVDTGGISIEDWIYAMRGVTDAGITTIKTNDGQYDSITVPGIGSCEQLSDTSLQLLQSVKGDTVGQFLTAYPDWISHS</sequence>
<dbReference type="PANTHER" id="PTHR33392:SF6">
    <property type="entry name" value="POLYISOPRENYL-TEICHOIC ACID--PEPTIDOGLYCAN TEICHOIC ACID TRANSFERASE TAGU"/>
    <property type="match status" value="1"/>
</dbReference>
<accession>A0A8J3VVF0</accession>
<protein>
    <recommendedName>
        <fullName evidence="2">Cell envelope-related transcriptional attenuator domain-containing protein</fullName>
    </recommendedName>
</protein>
<gene>
    <name evidence="3" type="ORF">Raf01_83870</name>
</gene>
<dbReference type="PANTHER" id="PTHR33392">
    <property type="entry name" value="POLYISOPRENYL-TEICHOIC ACID--PEPTIDOGLYCAN TEICHOIC ACID TRANSFERASE TAGU"/>
    <property type="match status" value="1"/>
</dbReference>
<dbReference type="EMBL" id="BONZ01000090">
    <property type="protein sequence ID" value="GIH20215.1"/>
    <property type="molecule type" value="Genomic_DNA"/>
</dbReference>
<evidence type="ECO:0000313" key="4">
    <source>
        <dbReference type="Proteomes" id="UP000642748"/>
    </source>
</evidence>
<dbReference type="InterPro" id="IPR050922">
    <property type="entry name" value="LytR/CpsA/Psr_CW_biosynth"/>
</dbReference>
<name>A0A8J3VVF0_9ACTN</name>
<keyword evidence="4" id="KW-1185">Reference proteome</keyword>
<dbReference type="Proteomes" id="UP000642748">
    <property type="component" value="Unassembled WGS sequence"/>
</dbReference>
<proteinExistence type="inferred from homology"/>
<evidence type="ECO:0000259" key="2">
    <source>
        <dbReference type="Pfam" id="PF03816"/>
    </source>
</evidence>
<dbReference type="AlphaFoldDB" id="A0A8J3VVF0"/>
<comment type="caution">
    <text evidence="3">The sequence shown here is derived from an EMBL/GenBank/DDBJ whole genome shotgun (WGS) entry which is preliminary data.</text>
</comment>
<evidence type="ECO:0000256" key="1">
    <source>
        <dbReference type="ARBA" id="ARBA00006068"/>
    </source>
</evidence>
<dbReference type="InterPro" id="IPR004474">
    <property type="entry name" value="LytR_CpsA_psr"/>
</dbReference>
<comment type="similarity">
    <text evidence="1">Belongs to the LytR/CpsA/Psr (LCP) family.</text>
</comment>
<reference evidence="3" key="1">
    <citation type="submission" date="2021-01" db="EMBL/GenBank/DDBJ databases">
        <title>Whole genome shotgun sequence of Rugosimonospora africana NBRC 104875.</title>
        <authorList>
            <person name="Komaki H."/>
            <person name="Tamura T."/>
        </authorList>
    </citation>
    <scope>NUCLEOTIDE SEQUENCE</scope>
    <source>
        <strain evidence="3">NBRC 104875</strain>
    </source>
</reference>
<dbReference type="Gene3D" id="3.40.630.190">
    <property type="entry name" value="LCP protein"/>
    <property type="match status" value="1"/>
</dbReference>
<evidence type="ECO:0000313" key="3">
    <source>
        <dbReference type="EMBL" id="GIH20215.1"/>
    </source>
</evidence>
<organism evidence="3 4">
    <name type="scientific">Rugosimonospora africana</name>
    <dbReference type="NCBI Taxonomy" id="556532"/>
    <lineage>
        <taxon>Bacteria</taxon>
        <taxon>Bacillati</taxon>
        <taxon>Actinomycetota</taxon>
        <taxon>Actinomycetes</taxon>
        <taxon>Micromonosporales</taxon>
        <taxon>Micromonosporaceae</taxon>
        <taxon>Rugosimonospora</taxon>
    </lineage>
</organism>
<dbReference type="Pfam" id="PF03816">
    <property type="entry name" value="LytR_cpsA_psr"/>
    <property type="match status" value="1"/>
</dbReference>
<feature type="domain" description="Cell envelope-related transcriptional attenuator" evidence="2">
    <location>
        <begin position="63"/>
        <end position="252"/>
    </location>
</feature>